<gene>
    <name evidence="1" type="ORF">Tci_064481</name>
</gene>
<dbReference type="AlphaFoldDB" id="A0A6L2P282"/>
<protein>
    <submittedName>
        <fullName evidence="1">Uncharacterized protein</fullName>
    </submittedName>
</protein>
<evidence type="ECO:0000313" key="1">
    <source>
        <dbReference type="EMBL" id="GEU92503.1"/>
    </source>
</evidence>
<dbReference type="EMBL" id="BKCJ010010644">
    <property type="protein sequence ID" value="GEU92503.1"/>
    <property type="molecule type" value="Genomic_DNA"/>
</dbReference>
<comment type="caution">
    <text evidence="1">The sequence shown here is derived from an EMBL/GenBank/DDBJ whole genome shotgun (WGS) entry which is preliminary data.</text>
</comment>
<organism evidence="1">
    <name type="scientific">Tanacetum cinerariifolium</name>
    <name type="common">Dalmatian daisy</name>
    <name type="synonym">Chrysanthemum cinerariifolium</name>
    <dbReference type="NCBI Taxonomy" id="118510"/>
    <lineage>
        <taxon>Eukaryota</taxon>
        <taxon>Viridiplantae</taxon>
        <taxon>Streptophyta</taxon>
        <taxon>Embryophyta</taxon>
        <taxon>Tracheophyta</taxon>
        <taxon>Spermatophyta</taxon>
        <taxon>Magnoliopsida</taxon>
        <taxon>eudicotyledons</taxon>
        <taxon>Gunneridae</taxon>
        <taxon>Pentapetalae</taxon>
        <taxon>asterids</taxon>
        <taxon>campanulids</taxon>
        <taxon>Asterales</taxon>
        <taxon>Asteraceae</taxon>
        <taxon>Asteroideae</taxon>
        <taxon>Anthemideae</taxon>
        <taxon>Anthemidinae</taxon>
        <taxon>Tanacetum</taxon>
    </lineage>
</organism>
<proteinExistence type="predicted"/>
<sequence>MLGVFESGVHQIRHDALVRRRIHSEDIIDWEFLTSQGLAQAFFESINKDPFSSPQWVNLFQTNENVYRELVLEFFASFEFDASPCRYDPNHLGVRSRLGGEQREISILELKWRIDLYSKRQSRENATLSGFKKGVTVKANHLLLGFWPTIRDDGFNVGNTKVAAIRDPRVKLAHCCIAMTITGRKEITHMVTEIDLFYLDCIYFDDVVYNISYWLAKYMVGMREKSLICEGMFVTRIS</sequence>
<accession>A0A6L2P282</accession>
<name>A0A6L2P282_TANCI</name>
<reference evidence="1" key="1">
    <citation type="journal article" date="2019" name="Sci. Rep.">
        <title>Draft genome of Tanacetum cinerariifolium, the natural source of mosquito coil.</title>
        <authorList>
            <person name="Yamashiro T."/>
            <person name="Shiraishi A."/>
            <person name="Satake H."/>
            <person name="Nakayama K."/>
        </authorList>
    </citation>
    <scope>NUCLEOTIDE SEQUENCE</scope>
</reference>